<gene>
    <name evidence="4" type="ORF">E1283_03305</name>
</gene>
<dbReference type="SUPFAM" id="SSF56801">
    <property type="entry name" value="Acetyl-CoA synthetase-like"/>
    <property type="match status" value="1"/>
</dbReference>
<dbReference type="InterPro" id="IPR000873">
    <property type="entry name" value="AMP-dep_synth/lig_dom"/>
</dbReference>
<dbReference type="RefSeq" id="WP_132816326.1">
    <property type="nucleotide sequence ID" value="NZ_SMKI01000020.1"/>
</dbReference>
<protein>
    <submittedName>
        <fullName evidence="4">Long-chain fatty acid--CoA ligase</fullName>
    </submittedName>
</protein>
<dbReference type="AlphaFoldDB" id="A0A4R4TMG3"/>
<comment type="caution">
    <text evidence="4">The sequence shown here is derived from an EMBL/GenBank/DDBJ whole genome shotgun (WGS) entry which is preliminary data.</text>
</comment>
<reference evidence="4 5" key="1">
    <citation type="submission" date="2019-03" db="EMBL/GenBank/DDBJ databases">
        <title>Draft genome sequences of novel Actinobacteria.</title>
        <authorList>
            <person name="Sahin N."/>
            <person name="Ay H."/>
            <person name="Saygin H."/>
        </authorList>
    </citation>
    <scope>NUCLEOTIDE SEQUENCE [LARGE SCALE GENOMIC DNA]</scope>
    <source>
        <strain evidence="4 5">DSM 41900</strain>
    </source>
</reference>
<feature type="domain" description="AMP-dependent synthetase/ligase" evidence="2">
    <location>
        <begin position="12"/>
        <end position="357"/>
    </location>
</feature>
<dbReference type="InterPro" id="IPR025110">
    <property type="entry name" value="AMP-bd_C"/>
</dbReference>
<proteinExistence type="predicted"/>
<evidence type="ECO:0000313" key="4">
    <source>
        <dbReference type="EMBL" id="TDC79221.1"/>
    </source>
</evidence>
<dbReference type="Pfam" id="PF13193">
    <property type="entry name" value="AMP-binding_C"/>
    <property type="match status" value="1"/>
</dbReference>
<dbReference type="InterPro" id="IPR045851">
    <property type="entry name" value="AMP-bd_C_sf"/>
</dbReference>
<evidence type="ECO:0000259" key="3">
    <source>
        <dbReference type="Pfam" id="PF13193"/>
    </source>
</evidence>
<dbReference type="PANTHER" id="PTHR43767">
    <property type="entry name" value="LONG-CHAIN-FATTY-ACID--COA LIGASE"/>
    <property type="match status" value="1"/>
</dbReference>
<feature type="compositionally biased region" description="Low complexity" evidence="1">
    <location>
        <begin position="142"/>
        <end position="158"/>
    </location>
</feature>
<dbReference type="Gene3D" id="3.30.300.30">
    <property type="match status" value="1"/>
</dbReference>
<dbReference type="Gene3D" id="3.40.50.12780">
    <property type="entry name" value="N-terminal domain of ligase-like"/>
    <property type="match status" value="1"/>
</dbReference>
<dbReference type="GO" id="GO:0016878">
    <property type="term" value="F:acid-thiol ligase activity"/>
    <property type="evidence" value="ECO:0007669"/>
    <property type="project" value="UniProtKB-ARBA"/>
</dbReference>
<keyword evidence="5" id="KW-1185">Reference proteome</keyword>
<accession>A0A4R4TMG3</accession>
<dbReference type="InterPro" id="IPR050237">
    <property type="entry name" value="ATP-dep_AMP-bd_enzyme"/>
</dbReference>
<evidence type="ECO:0000313" key="5">
    <source>
        <dbReference type="Proteomes" id="UP000295345"/>
    </source>
</evidence>
<organism evidence="4 5">
    <name type="scientific">Streptomyces hainanensis</name>
    <dbReference type="NCBI Taxonomy" id="402648"/>
    <lineage>
        <taxon>Bacteria</taxon>
        <taxon>Bacillati</taxon>
        <taxon>Actinomycetota</taxon>
        <taxon>Actinomycetes</taxon>
        <taxon>Kitasatosporales</taxon>
        <taxon>Streptomycetaceae</taxon>
        <taxon>Streptomyces</taxon>
    </lineage>
</organism>
<dbReference type="OrthoDB" id="3944414at2"/>
<feature type="region of interest" description="Disordered" evidence="1">
    <location>
        <begin position="128"/>
        <end position="158"/>
    </location>
</feature>
<dbReference type="PANTHER" id="PTHR43767:SF1">
    <property type="entry name" value="NONRIBOSOMAL PEPTIDE SYNTHASE PES1 (EUROFUNG)-RELATED"/>
    <property type="match status" value="1"/>
</dbReference>
<evidence type="ECO:0000256" key="1">
    <source>
        <dbReference type="SAM" id="MobiDB-lite"/>
    </source>
</evidence>
<dbReference type="Pfam" id="PF00501">
    <property type="entry name" value="AMP-binding"/>
    <property type="match status" value="1"/>
</dbReference>
<dbReference type="Proteomes" id="UP000295345">
    <property type="component" value="Unassembled WGS sequence"/>
</dbReference>
<keyword evidence="4" id="KW-0436">Ligase</keyword>
<evidence type="ECO:0000259" key="2">
    <source>
        <dbReference type="Pfam" id="PF00501"/>
    </source>
</evidence>
<dbReference type="CDD" id="cd04433">
    <property type="entry name" value="AFD_class_I"/>
    <property type="match status" value="1"/>
</dbReference>
<name>A0A4R4TMG3_9ACTN</name>
<dbReference type="InterPro" id="IPR042099">
    <property type="entry name" value="ANL_N_sf"/>
</dbReference>
<dbReference type="EMBL" id="SMKI01000020">
    <property type="protein sequence ID" value="TDC79221.1"/>
    <property type="molecule type" value="Genomic_DNA"/>
</dbReference>
<feature type="domain" description="AMP-binding enzyme C-terminal" evidence="3">
    <location>
        <begin position="422"/>
        <end position="495"/>
    </location>
</feature>
<sequence>MGVESVFAAVRDSTARWPEATALISPDRAWSRGDLLAAAERFAERLAAGRSHPRRVVAELTDPAATAVVTLGCDLAGISVVHRDPDLARPMADTSRAHGASDLLFHDGGTRPPGPRDVLWSEALTLWGGPPEGDPPADRVRPAAPAGRTGPPATAAVPPGSQIFLTSGSTGTPTGVVRTAVSVLADARRVGEFLGYGPDRPVVSAAPLFHAYGFNYGLIAPLLFGAVVRCCPSRSVPSQLARAVAETGAHTLIALPLHYGLLSVPDEGGRRGNGSGAPSAGPAGLAGLRQAVSAGAPLAAGTAARITRRFGFRFYDCYGSSEVGAVSLTRLVGDESADDVAIPLPGVDTRVEEGELLLRSSSLAAGRTTFDGATMTPLAGDDGWYRTGDLAGLAGDTPGGFRLMGRLGSLINVAGKKVSPAEVERVLAAHPAVAEVQVVGAADAARGQVPVARVVLRDSTPTAELIGWCRDRLTPHQVPRGIHLVAELPRSAAGKPVADPARDGSG</sequence>